<name>U9TYV4_RHIID</name>
<sequence>MKEIGGLAQNPTLIPDPKTWPDDEFKPMKIILQHCLPLIRFFNLSSREFSQKVRPYQKLLDQQLYEDLWNLMIIDSKIVDSNIISTVSKWVDKVAIIMSNYIYQEI</sequence>
<protein>
    <submittedName>
        <fullName evidence="1">Uncharacterized protein</fullName>
    </submittedName>
</protein>
<dbReference type="AlphaFoldDB" id="U9TYV4"/>
<organism evidence="1">
    <name type="scientific">Rhizophagus irregularis (strain DAOM 181602 / DAOM 197198 / MUCL 43194)</name>
    <name type="common">Arbuscular mycorrhizal fungus</name>
    <name type="synonym">Glomus intraradices</name>
    <dbReference type="NCBI Taxonomy" id="747089"/>
    <lineage>
        <taxon>Eukaryota</taxon>
        <taxon>Fungi</taxon>
        <taxon>Fungi incertae sedis</taxon>
        <taxon>Mucoromycota</taxon>
        <taxon>Glomeromycotina</taxon>
        <taxon>Glomeromycetes</taxon>
        <taxon>Glomerales</taxon>
        <taxon>Glomeraceae</taxon>
        <taxon>Rhizophagus</taxon>
    </lineage>
</organism>
<dbReference type="EMBL" id="KI285939">
    <property type="protein sequence ID" value="ESA11488.1"/>
    <property type="molecule type" value="Genomic_DNA"/>
</dbReference>
<reference evidence="1" key="1">
    <citation type="submission" date="2013-07" db="EMBL/GenBank/DDBJ databases">
        <title>The genome of an arbuscular mycorrhizal fungus provides insights into the evolution of the oldest plant symbiosis.</title>
        <authorList>
            <consortium name="DOE Joint Genome Institute"/>
            <person name="Tisserant E."/>
            <person name="Malbreil M."/>
            <person name="Kuo A."/>
            <person name="Kohler A."/>
            <person name="Symeonidi A."/>
            <person name="Balestrini R."/>
            <person name="Charron P."/>
            <person name="Duensing N."/>
            <person name="Frei-dit-Frey N."/>
            <person name="Gianinazzi-Pearson V."/>
            <person name="Gilbert B."/>
            <person name="Handa Y."/>
            <person name="Hijri M."/>
            <person name="Kaul R."/>
            <person name="Kawaguchi M."/>
            <person name="Krajinski F."/>
            <person name="Lammers P."/>
            <person name="Lapierre D."/>
            <person name="Masclaux F.G."/>
            <person name="Murat C."/>
            <person name="Morin E."/>
            <person name="Ndikumana S."/>
            <person name="Pagni M."/>
            <person name="Petitpierre D."/>
            <person name="Requena N."/>
            <person name="Rosikiewicz P."/>
            <person name="Riley R."/>
            <person name="Saito K."/>
            <person name="San Clemente H."/>
            <person name="Shapiro H."/>
            <person name="van Tuinen D."/>
            <person name="Becard G."/>
            <person name="Bonfante P."/>
            <person name="Paszkowski U."/>
            <person name="Shachar-Hill Y."/>
            <person name="Young J.P."/>
            <person name="Sanders I.R."/>
            <person name="Henrissat B."/>
            <person name="Rensing S.A."/>
            <person name="Grigoriev I.V."/>
            <person name="Corradi N."/>
            <person name="Roux C."/>
            <person name="Martin F."/>
        </authorList>
    </citation>
    <scope>NUCLEOTIDE SEQUENCE</scope>
    <source>
        <strain evidence="1">DAOM 197198</strain>
    </source>
</reference>
<accession>U9TYV4</accession>
<gene>
    <name evidence="1" type="ORF">GLOINDRAFT_28223</name>
</gene>
<dbReference type="HOGENOM" id="CLU_2224589_0_0_1"/>
<evidence type="ECO:0000313" key="1">
    <source>
        <dbReference type="EMBL" id="ESA11488.1"/>
    </source>
</evidence>
<proteinExistence type="predicted"/>